<comment type="subcellular location">
    <subcellularLocation>
        <location evidence="11">Cytoplasm</location>
    </subcellularLocation>
</comment>
<dbReference type="RefSeq" id="WP_268185975.1">
    <property type="nucleotide sequence ID" value="NZ_CP113361.1"/>
</dbReference>
<evidence type="ECO:0000256" key="2">
    <source>
        <dbReference type="ARBA" id="ARBA00022516"/>
    </source>
</evidence>
<reference evidence="15" key="1">
    <citation type="submission" date="2022-11" db="EMBL/GenBank/DDBJ databases">
        <title>Complete genome sequence of Methanogenium organophilum DSM 3596.</title>
        <authorList>
            <person name="Chen S.-C."/>
            <person name="Lai S.-J."/>
            <person name="You Y.-T."/>
        </authorList>
    </citation>
    <scope>NUCLEOTIDE SEQUENCE</scope>
    <source>
        <strain evidence="15">DSM 3596</strain>
    </source>
</reference>
<dbReference type="Pfam" id="PF13685">
    <property type="entry name" value="Fe-ADH_2"/>
    <property type="match status" value="1"/>
</dbReference>
<gene>
    <name evidence="11" type="primary">egsA</name>
    <name evidence="15" type="ORF">OU421_10115</name>
</gene>
<feature type="binding site" evidence="11">
    <location>
        <position position="181"/>
    </location>
    <ligand>
        <name>Zn(2+)</name>
        <dbReference type="ChEBI" id="CHEBI:29105"/>
        <note>catalytic</note>
    </ligand>
</feature>
<feature type="binding site" evidence="11 14">
    <location>
        <begin position="107"/>
        <end position="111"/>
    </location>
    <ligand>
        <name>NAD(+)</name>
        <dbReference type="ChEBI" id="CHEBI:57540"/>
    </ligand>
</feature>
<proteinExistence type="inferred from homology"/>
<feature type="binding site" evidence="11">
    <location>
        <position position="265"/>
    </location>
    <ligand>
        <name>substrate</name>
    </ligand>
</feature>
<evidence type="ECO:0000256" key="6">
    <source>
        <dbReference type="ARBA" id="ARBA00023002"/>
    </source>
</evidence>
<keyword evidence="7 11" id="KW-0520">NAD</keyword>
<accession>A0A9X9S4I9</accession>
<feature type="binding site" evidence="12">
    <location>
        <position position="277"/>
    </location>
    <ligand>
        <name>glycerol</name>
        <dbReference type="ChEBI" id="CHEBI:17754"/>
    </ligand>
</feature>
<evidence type="ECO:0000256" key="10">
    <source>
        <dbReference type="ARBA" id="ARBA00023264"/>
    </source>
</evidence>
<dbReference type="NCBIfam" id="NF002022">
    <property type="entry name" value="PRK00843.1"/>
    <property type="match status" value="1"/>
</dbReference>
<dbReference type="Gene3D" id="1.20.1090.10">
    <property type="entry name" value="Dehydroquinate synthase-like - alpha domain"/>
    <property type="match status" value="1"/>
</dbReference>
<comment type="similarity">
    <text evidence="11">Belongs to the glycerol-1-phosphate dehydrogenase family.</text>
</comment>
<dbReference type="HAMAP" id="MF_00497_A">
    <property type="entry name" value="G1P_dehydrogenase_A"/>
    <property type="match status" value="1"/>
</dbReference>
<dbReference type="GeneID" id="76835459"/>
<keyword evidence="10 11" id="KW-1208">Phospholipid metabolism</keyword>
<keyword evidence="4 11" id="KW-0862">Zinc</keyword>
<feature type="binding site" evidence="11">
    <location>
        <position position="134"/>
    </location>
    <ligand>
        <name>substrate</name>
    </ligand>
</feature>
<feature type="binding site" evidence="11">
    <location>
        <position position="277"/>
    </location>
    <ligand>
        <name>Zn(2+)</name>
        <dbReference type="ChEBI" id="CHEBI:29105"/>
        <note>catalytic</note>
    </ligand>
</feature>
<evidence type="ECO:0000256" key="14">
    <source>
        <dbReference type="PIRSR" id="PIRSR000112-3"/>
    </source>
</evidence>
<dbReference type="CDD" id="cd08173">
    <property type="entry name" value="Gro1PDH"/>
    <property type="match status" value="1"/>
</dbReference>
<dbReference type="InterPro" id="IPR023002">
    <property type="entry name" value="G1P_dehydrogenase_arc"/>
</dbReference>
<protein>
    <recommendedName>
        <fullName evidence="11">Glycerol-1-phosphate dehydrogenase [NAD(P)+]</fullName>
        <shortName evidence="11">G1P dehydrogenase</shortName>
        <shortName evidence="11">G1PDH</shortName>
        <ecNumber evidence="11">1.1.1.261</ecNumber>
    </recommendedName>
    <alternativeName>
        <fullName evidence="11">Enantiomeric glycerophosphate synthase</fullName>
    </alternativeName>
    <alternativeName>
        <fullName evidence="11">sn-glycerol-1-phosphate dehydrogenase</fullName>
    </alternativeName>
</protein>
<comment type="catalytic activity">
    <reaction evidence="11">
        <text>sn-glycerol 1-phosphate + NAD(+) = dihydroxyacetone phosphate + NADH + H(+)</text>
        <dbReference type="Rhea" id="RHEA:21412"/>
        <dbReference type="ChEBI" id="CHEBI:15378"/>
        <dbReference type="ChEBI" id="CHEBI:57540"/>
        <dbReference type="ChEBI" id="CHEBI:57642"/>
        <dbReference type="ChEBI" id="CHEBI:57685"/>
        <dbReference type="ChEBI" id="CHEBI:57945"/>
        <dbReference type="EC" id="1.1.1.261"/>
    </reaction>
</comment>
<evidence type="ECO:0000256" key="8">
    <source>
        <dbReference type="ARBA" id="ARBA00023098"/>
    </source>
</evidence>
<dbReference type="AlphaFoldDB" id="A0A9X9S4I9"/>
<dbReference type="EMBL" id="CP113361">
    <property type="protein sequence ID" value="WAI00770.1"/>
    <property type="molecule type" value="Genomic_DNA"/>
</dbReference>
<feature type="binding site" evidence="11 14">
    <location>
        <begin position="129"/>
        <end position="132"/>
    </location>
    <ligand>
        <name>NAD(+)</name>
        <dbReference type="ChEBI" id="CHEBI:57540"/>
    </ligand>
</feature>
<feature type="binding site" evidence="11 14">
    <location>
        <position position="138"/>
    </location>
    <ligand>
        <name>NAD(+)</name>
        <dbReference type="ChEBI" id="CHEBI:57540"/>
    </ligand>
</feature>
<comment type="function">
    <text evidence="11">Catalyzes the NAD(P)H-dependent reduction of dihydroxyacetonephosphate (DHAP or glycerone phosphate) to glycerol 1-phosphate (G1P). The G1P thus generated is used as the glycerophosphate backbone of phospholipids in the cellular membranes of Archaea.</text>
</comment>
<feature type="binding site" evidence="12">
    <location>
        <position position="261"/>
    </location>
    <ligand>
        <name>glycerol</name>
        <dbReference type="ChEBI" id="CHEBI:17754"/>
    </ligand>
</feature>
<evidence type="ECO:0000256" key="7">
    <source>
        <dbReference type="ARBA" id="ARBA00023027"/>
    </source>
</evidence>
<evidence type="ECO:0000256" key="9">
    <source>
        <dbReference type="ARBA" id="ARBA00023209"/>
    </source>
</evidence>
<evidence type="ECO:0000256" key="5">
    <source>
        <dbReference type="ARBA" id="ARBA00022857"/>
    </source>
</evidence>
<dbReference type="KEGG" id="mou:OU421_10115"/>
<dbReference type="PANTHER" id="PTHR43616:SF5">
    <property type="entry name" value="GLYCEROL DEHYDROGENASE 1"/>
    <property type="match status" value="1"/>
</dbReference>
<dbReference type="PANTHER" id="PTHR43616">
    <property type="entry name" value="GLYCEROL DEHYDROGENASE"/>
    <property type="match status" value="1"/>
</dbReference>
<evidence type="ECO:0000256" key="13">
    <source>
        <dbReference type="PIRSR" id="PIRSR000112-2"/>
    </source>
</evidence>
<keyword evidence="6 11" id="KW-0560">Oxidoreductase</keyword>
<comment type="pathway">
    <text evidence="11">Membrane lipid metabolism; glycerophospholipid metabolism.</text>
</comment>
<dbReference type="GO" id="GO:0006650">
    <property type="term" value="P:glycerophospholipid metabolic process"/>
    <property type="evidence" value="ECO:0007669"/>
    <property type="project" value="UniProtKB-UniRule"/>
</dbReference>
<keyword evidence="2 11" id="KW-0444">Lipid biosynthesis</keyword>
<dbReference type="GO" id="GO:0050492">
    <property type="term" value="F:glycerol-1-phosphate dehydrogenase [NAD(P)+] activity"/>
    <property type="evidence" value="ECO:0007669"/>
    <property type="project" value="UniProtKB-UniRule"/>
</dbReference>
<feature type="binding site" evidence="11">
    <location>
        <position position="181"/>
    </location>
    <ligand>
        <name>substrate</name>
    </ligand>
</feature>
<organism evidence="15 16">
    <name type="scientific">Methanogenium organophilum</name>
    <dbReference type="NCBI Taxonomy" id="2199"/>
    <lineage>
        <taxon>Archaea</taxon>
        <taxon>Methanobacteriati</taxon>
        <taxon>Methanobacteriota</taxon>
        <taxon>Stenosarchaea group</taxon>
        <taxon>Methanomicrobia</taxon>
        <taxon>Methanomicrobiales</taxon>
        <taxon>Methanomicrobiaceae</taxon>
        <taxon>Methanogenium</taxon>
    </lineage>
</organism>
<keyword evidence="9 11" id="KW-0594">Phospholipid biosynthesis</keyword>
<keyword evidence="16" id="KW-1185">Reference proteome</keyword>
<feature type="binding site" evidence="11">
    <location>
        <position position="261"/>
    </location>
    <ligand>
        <name>Zn(2+)</name>
        <dbReference type="ChEBI" id="CHEBI:29105"/>
        <note>catalytic</note>
    </ligand>
</feature>
<comment type="catalytic activity">
    <reaction evidence="11">
        <text>sn-glycerol 1-phosphate + NADP(+) = dihydroxyacetone phosphate + NADPH + H(+)</text>
        <dbReference type="Rhea" id="RHEA:21416"/>
        <dbReference type="ChEBI" id="CHEBI:15378"/>
        <dbReference type="ChEBI" id="CHEBI:57642"/>
        <dbReference type="ChEBI" id="CHEBI:57685"/>
        <dbReference type="ChEBI" id="CHEBI:57783"/>
        <dbReference type="ChEBI" id="CHEBI:58349"/>
        <dbReference type="EC" id="1.1.1.261"/>
    </reaction>
</comment>
<dbReference type="GO" id="GO:0046872">
    <property type="term" value="F:metal ion binding"/>
    <property type="evidence" value="ECO:0007669"/>
    <property type="project" value="UniProtKB-KW"/>
</dbReference>
<evidence type="ECO:0000256" key="4">
    <source>
        <dbReference type="ARBA" id="ARBA00022833"/>
    </source>
</evidence>
<comment type="cofactor">
    <cofactor evidence="11 12">
        <name>Zn(2+)</name>
        <dbReference type="ChEBI" id="CHEBI:29105"/>
    </cofactor>
    <text evidence="11 12">Binds 1 zinc ion per subunit.</text>
</comment>
<evidence type="ECO:0000313" key="16">
    <source>
        <dbReference type="Proteomes" id="UP001163096"/>
    </source>
</evidence>
<evidence type="ECO:0000256" key="11">
    <source>
        <dbReference type="HAMAP-Rule" id="MF_00497"/>
    </source>
</evidence>
<dbReference type="PIRSF" id="PIRSF000112">
    <property type="entry name" value="Glycerol_dehydrogenase"/>
    <property type="match status" value="1"/>
</dbReference>
<evidence type="ECO:0000256" key="1">
    <source>
        <dbReference type="ARBA" id="ARBA00022490"/>
    </source>
</evidence>
<feature type="binding site" evidence="12">
    <location>
        <position position="181"/>
    </location>
    <ligand>
        <name>glycerol</name>
        <dbReference type="ChEBI" id="CHEBI:17754"/>
    </ligand>
</feature>
<name>A0A9X9S4I9_METOG</name>
<dbReference type="EC" id="1.1.1.261" evidence="11"/>
<dbReference type="InterPro" id="IPR032837">
    <property type="entry name" value="G1PDH"/>
</dbReference>
<evidence type="ECO:0000313" key="15">
    <source>
        <dbReference type="EMBL" id="WAI00770.1"/>
    </source>
</evidence>
<dbReference type="GO" id="GO:0005737">
    <property type="term" value="C:cytoplasm"/>
    <property type="evidence" value="ECO:0007669"/>
    <property type="project" value="UniProtKB-SubCell"/>
</dbReference>
<keyword evidence="8 11" id="KW-0443">Lipid metabolism</keyword>
<keyword evidence="3 11" id="KW-0479">Metal-binding</keyword>
<evidence type="ECO:0000256" key="12">
    <source>
        <dbReference type="PIRSR" id="PIRSR000112-1"/>
    </source>
</evidence>
<keyword evidence="1 11" id="KW-0963">Cytoplasm</keyword>
<feature type="binding site" evidence="13">
    <location>
        <position position="134"/>
    </location>
    <ligand>
        <name>glycerol</name>
        <dbReference type="ChEBI" id="CHEBI:17754"/>
    </ligand>
</feature>
<sequence length="359" mass="37913">MSPDGIKLLKTPVLDKSKWMQLPRDVIIGHDVLAQLPKVCEDLQVSGSALVFSGKGTMDVAGSQVLSLVREVMDAELFIVDTITPEIISEAEEAGSGVDVFIGVGGGKVIDTAKIVSYNCCRPFISIPTAASHDGIASSRASVPVKGGSVSLEANPPIALIADTGIIAAAPHRLLAAGCADVISNYTAILDWELSHRLRGEPVSEYAIALARMTAEIISKNADLIKPHSEESAWTVVKALLSSGVAMSIAGSSRPASGGEHKFSHALDQIAPGKGLHGEQCGIGSIITMYLHGGDWRGIRTSLKKIGAPTTPKEMGIDDYSAAQALVLAHTIRPERFTILDMGVTEEVARELIAMLYEE</sequence>
<evidence type="ECO:0000256" key="3">
    <source>
        <dbReference type="ARBA" id="ARBA00022723"/>
    </source>
</evidence>
<keyword evidence="5 11" id="KW-0521">NADP</keyword>
<dbReference type="Proteomes" id="UP001163096">
    <property type="component" value="Chromosome"/>
</dbReference>
<dbReference type="InterPro" id="IPR016205">
    <property type="entry name" value="Glycerol_DH"/>
</dbReference>
<dbReference type="SUPFAM" id="SSF56796">
    <property type="entry name" value="Dehydroquinate synthase-like"/>
    <property type="match status" value="1"/>
</dbReference>
<dbReference type="GO" id="GO:0008654">
    <property type="term" value="P:phospholipid biosynthetic process"/>
    <property type="evidence" value="ECO:0007669"/>
    <property type="project" value="UniProtKB-KW"/>
</dbReference>
<dbReference type="Gene3D" id="3.40.50.1970">
    <property type="match status" value="1"/>
</dbReference>